<dbReference type="PANTHER" id="PTHR37292:SF2">
    <property type="entry name" value="DUF262 DOMAIN-CONTAINING PROTEIN"/>
    <property type="match status" value="1"/>
</dbReference>
<feature type="domain" description="GmrSD restriction endonucleases N-terminal" evidence="1">
    <location>
        <begin position="7"/>
        <end position="223"/>
    </location>
</feature>
<proteinExistence type="predicted"/>
<evidence type="ECO:0000313" key="2">
    <source>
        <dbReference type="EMBL" id="HGN90741.1"/>
    </source>
</evidence>
<evidence type="ECO:0000259" key="1">
    <source>
        <dbReference type="Pfam" id="PF03235"/>
    </source>
</evidence>
<protein>
    <submittedName>
        <fullName evidence="2">DUF262 domain-containing protein</fullName>
    </submittedName>
</protein>
<dbReference type="PANTHER" id="PTHR37292">
    <property type="entry name" value="VNG6097C"/>
    <property type="match status" value="1"/>
</dbReference>
<reference evidence="2" key="1">
    <citation type="journal article" date="2020" name="mSystems">
        <title>Genome- and Community-Level Interaction Insights into Carbon Utilization and Element Cycling Functions of Hydrothermarchaeota in Hydrothermal Sediment.</title>
        <authorList>
            <person name="Zhou Z."/>
            <person name="Liu Y."/>
            <person name="Xu W."/>
            <person name="Pan J."/>
            <person name="Luo Z.H."/>
            <person name="Li M."/>
        </authorList>
    </citation>
    <scope>NUCLEOTIDE SEQUENCE [LARGE SCALE GENOMIC DNA]</scope>
    <source>
        <strain evidence="2">SpSt-613</strain>
    </source>
</reference>
<dbReference type="EMBL" id="DTAD01000072">
    <property type="protein sequence ID" value="HGN90741.1"/>
    <property type="molecule type" value="Genomic_DNA"/>
</dbReference>
<name>A0A7C4E2F9_CALS0</name>
<comment type="caution">
    <text evidence="2">The sequence shown here is derived from an EMBL/GenBank/DDBJ whole genome shotgun (WGS) entry which is preliminary data.</text>
</comment>
<organism evidence="2">
    <name type="scientific">Caldiarchaeum subterraneum</name>
    <dbReference type="NCBI Taxonomy" id="311458"/>
    <lineage>
        <taxon>Archaea</taxon>
        <taxon>Nitrososphaerota</taxon>
        <taxon>Candidatus Caldarchaeales</taxon>
        <taxon>Candidatus Caldarchaeaceae</taxon>
        <taxon>Candidatus Caldarchaeum</taxon>
    </lineage>
</organism>
<dbReference type="Pfam" id="PF03235">
    <property type="entry name" value="GmrSD_N"/>
    <property type="match status" value="1"/>
</dbReference>
<gene>
    <name evidence="2" type="ORF">ENT82_06425</name>
</gene>
<dbReference type="InterPro" id="IPR004919">
    <property type="entry name" value="GmrSD_N"/>
</dbReference>
<sequence>MDFLLGDLMPKLEQGEYIVPDIQRPFVWRNNQILELADSIYNRFPIGSICVAEIPPQVRDELESIFRPIADDMSMKNGRYILIDGRQRLTSLLLIKHGEIKINNEVKRINLLFDALNEKFVLGRGKARPSSYTYSVAEVLQVNDLSEISESYQKLPEQTPKITQNLMRLWTNFYHYRVTFMEVSVNWNVIDHLEPFERISRMFVALNRQGTKVKLHDLVLALLSGKIIREQGRRFRDQFEDLLNRLQNRGYDVDAPPLIRAYLAISTGQIKFKQALAELEKHNAETLLGYLNSTSEAFQRVLDIFQEYGARPKFLVSHYLPVMPAIIMHNRYLTPKKQVDKKFKHELLRWLVLASFEGRYTGRLESDLLEDLESVKDGWDIKRLIENLKVKELLPDYLEQEFSNEHRTLLSILLKFSNARDLVHRDWSTNDNLKTSKIWELGDENINEHHIFPQYLFKKKLLDPELENDAANITFLSQHTNKALRDKEPSDYLPKLYEEDASMLEEHCIPLESELWKRENYGEFLKERRKIILDRWNKFLASI</sequence>
<accession>A0A7C4E2F9</accession>
<dbReference type="AlphaFoldDB" id="A0A7C4E2F9"/>